<evidence type="ECO:0000256" key="6">
    <source>
        <dbReference type="SAM" id="SignalP"/>
    </source>
</evidence>
<evidence type="ECO:0000259" key="7">
    <source>
        <dbReference type="PROSITE" id="PS50940"/>
    </source>
</evidence>
<feature type="domain" description="Chitin-binding type-2" evidence="7">
    <location>
        <begin position="363"/>
        <end position="422"/>
    </location>
</feature>
<keyword evidence="5" id="KW-0325">Glycoprotein</keyword>
<evidence type="ECO:0000256" key="2">
    <source>
        <dbReference type="ARBA" id="ARBA00022729"/>
    </source>
</evidence>
<protein>
    <recommendedName>
        <fullName evidence="7">Chitin-binding type-2 domain-containing protein</fullName>
    </recommendedName>
</protein>
<dbReference type="PANTHER" id="PTHR23301">
    <property type="entry name" value="CHITIN BINDING PERITROPHIN-A"/>
    <property type="match status" value="1"/>
</dbReference>
<name>A0A814H112_9BILA</name>
<evidence type="ECO:0000313" key="9">
    <source>
        <dbReference type="Proteomes" id="UP000663879"/>
    </source>
</evidence>
<feature type="signal peptide" evidence="6">
    <location>
        <begin position="1"/>
        <end position="21"/>
    </location>
</feature>
<dbReference type="PROSITE" id="PS50940">
    <property type="entry name" value="CHIT_BIND_II"/>
    <property type="match status" value="5"/>
</dbReference>
<keyword evidence="1" id="KW-0147">Chitin-binding</keyword>
<keyword evidence="2 6" id="KW-0732">Signal</keyword>
<dbReference type="GO" id="GO:0005576">
    <property type="term" value="C:extracellular region"/>
    <property type="evidence" value="ECO:0007669"/>
    <property type="project" value="InterPro"/>
</dbReference>
<dbReference type="PANTHER" id="PTHR23301:SF0">
    <property type="entry name" value="CHITIN-BINDING TYPE-2 DOMAIN-CONTAINING PROTEIN-RELATED"/>
    <property type="match status" value="1"/>
</dbReference>
<dbReference type="AlphaFoldDB" id="A0A814H112"/>
<evidence type="ECO:0000256" key="1">
    <source>
        <dbReference type="ARBA" id="ARBA00022669"/>
    </source>
</evidence>
<keyword evidence="4" id="KW-1015">Disulfide bond</keyword>
<dbReference type="InterPro" id="IPR036508">
    <property type="entry name" value="Chitin-bd_dom_sf"/>
</dbReference>
<comment type="caution">
    <text evidence="8">The sequence shown here is derived from an EMBL/GenBank/DDBJ whole genome shotgun (WGS) entry which is preliminary data.</text>
</comment>
<dbReference type="InterPro" id="IPR002557">
    <property type="entry name" value="Chitin-bd_dom"/>
</dbReference>
<feature type="chain" id="PRO_5032556765" description="Chitin-binding type-2 domain-containing protein" evidence="6">
    <location>
        <begin position="22"/>
        <end position="449"/>
    </location>
</feature>
<evidence type="ECO:0000313" key="8">
    <source>
        <dbReference type="EMBL" id="CAF1003658.1"/>
    </source>
</evidence>
<gene>
    <name evidence="8" type="ORF">OXX778_LOCUS16539</name>
</gene>
<organism evidence="8 9">
    <name type="scientific">Brachionus calyciflorus</name>
    <dbReference type="NCBI Taxonomy" id="104777"/>
    <lineage>
        <taxon>Eukaryota</taxon>
        <taxon>Metazoa</taxon>
        <taxon>Spiralia</taxon>
        <taxon>Gnathifera</taxon>
        <taxon>Rotifera</taxon>
        <taxon>Eurotatoria</taxon>
        <taxon>Monogononta</taxon>
        <taxon>Pseudotrocha</taxon>
        <taxon>Ploima</taxon>
        <taxon>Brachionidae</taxon>
        <taxon>Brachionus</taxon>
    </lineage>
</organism>
<dbReference type="Gene3D" id="2.170.140.10">
    <property type="entry name" value="Chitin binding domain"/>
    <property type="match status" value="5"/>
</dbReference>
<dbReference type="Pfam" id="PF01607">
    <property type="entry name" value="CBM_14"/>
    <property type="match status" value="5"/>
</dbReference>
<accession>A0A814H112</accession>
<dbReference type="Proteomes" id="UP000663879">
    <property type="component" value="Unassembled WGS sequence"/>
</dbReference>
<proteinExistence type="predicted"/>
<evidence type="ECO:0000256" key="5">
    <source>
        <dbReference type="ARBA" id="ARBA00023180"/>
    </source>
</evidence>
<dbReference type="InterPro" id="IPR051940">
    <property type="entry name" value="Chitin_bind-dev_reg"/>
</dbReference>
<feature type="domain" description="Chitin-binding type-2" evidence="7">
    <location>
        <begin position="232"/>
        <end position="288"/>
    </location>
</feature>
<keyword evidence="3" id="KW-0677">Repeat</keyword>
<evidence type="ECO:0000256" key="3">
    <source>
        <dbReference type="ARBA" id="ARBA00022737"/>
    </source>
</evidence>
<dbReference type="SUPFAM" id="SSF57625">
    <property type="entry name" value="Invertebrate chitin-binding proteins"/>
    <property type="match status" value="5"/>
</dbReference>
<evidence type="ECO:0000256" key="4">
    <source>
        <dbReference type="ARBA" id="ARBA00023157"/>
    </source>
</evidence>
<sequence>MNIQFYLTLTTILLTSLNVKSDDNLTPITTTALAILQETIHSIKKRGITCTRDGYFPDPEICSKYYMCTGGTPTPYDCGEGLVWDPDMNLCGWANSVECKNGNRPWEKITDINGMTLFPTKPPKRNKKKKTTYSPPKPSIETNFTCPWDADGYYPDPDSCQIYHYCLPGLHTVLECHNGLWYSEPDEACMWPTEALCRAAPSTTKMSTVPVASDGTLAPALVTAETAVIYGTIECPSNKAAFYPDPYDCSAYHFCNGGKDKVLKCEPGLYYDRSRDVCDWRKNVNCKHVCPTSGERMKFVHPTSCCRYYECVNGELREFVCPYPKLFSTETKQCETYQVVKCGIRDNCKFPCDFDDSPLCAFTPKCEQKLDGHYIDEYRPGCKYYYLCRDERTYNYTTCDYGYRFNEKLKRCDLAGNVKCDASSLRLVKLSLIKISFLVFYAWFSNLIE</sequence>
<dbReference type="GO" id="GO:0008061">
    <property type="term" value="F:chitin binding"/>
    <property type="evidence" value="ECO:0007669"/>
    <property type="project" value="UniProtKB-KW"/>
</dbReference>
<feature type="domain" description="Chitin-binding type-2" evidence="7">
    <location>
        <begin position="290"/>
        <end position="344"/>
    </location>
</feature>
<feature type="domain" description="Chitin-binding type-2" evidence="7">
    <location>
        <begin position="143"/>
        <end position="199"/>
    </location>
</feature>
<dbReference type="OrthoDB" id="439917at2759"/>
<dbReference type="SMART" id="SM00494">
    <property type="entry name" value="ChtBD2"/>
    <property type="match status" value="5"/>
</dbReference>
<dbReference type="EMBL" id="CAJNOC010003939">
    <property type="protein sequence ID" value="CAF1003658.1"/>
    <property type="molecule type" value="Genomic_DNA"/>
</dbReference>
<keyword evidence="9" id="KW-1185">Reference proteome</keyword>
<feature type="domain" description="Chitin-binding type-2" evidence="7">
    <location>
        <begin position="47"/>
        <end position="101"/>
    </location>
</feature>
<reference evidence="8" key="1">
    <citation type="submission" date="2021-02" db="EMBL/GenBank/DDBJ databases">
        <authorList>
            <person name="Nowell W R."/>
        </authorList>
    </citation>
    <scope>NUCLEOTIDE SEQUENCE</scope>
    <source>
        <strain evidence="8">Ploen Becks lab</strain>
    </source>
</reference>